<dbReference type="Pfam" id="PF00144">
    <property type="entry name" value="Beta-lactamase"/>
    <property type="match status" value="1"/>
</dbReference>
<dbReference type="InterPro" id="IPR012338">
    <property type="entry name" value="Beta-lactam/transpept-like"/>
</dbReference>
<protein>
    <submittedName>
        <fullName evidence="3">Serine hydrolase</fullName>
    </submittedName>
</protein>
<feature type="compositionally biased region" description="Polar residues" evidence="1">
    <location>
        <begin position="1"/>
        <end position="10"/>
    </location>
</feature>
<dbReference type="Gene3D" id="3.40.710.10">
    <property type="entry name" value="DD-peptidase/beta-lactamase superfamily"/>
    <property type="match status" value="1"/>
</dbReference>
<dbReference type="InterPro" id="IPR001466">
    <property type="entry name" value="Beta-lactam-related"/>
</dbReference>
<reference evidence="3" key="1">
    <citation type="journal article" date="2014" name="Int. J. Syst. Evol. Microbiol.">
        <title>Complete genome sequence of Corynebacterium casei LMG S-19264T (=DSM 44701T), isolated from a smear-ripened cheese.</title>
        <authorList>
            <consortium name="US DOE Joint Genome Institute (JGI-PGF)"/>
            <person name="Walter F."/>
            <person name="Albersmeier A."/>
            <person name="Kalinowski J."/>
            <person name="Ruckert C."/>
        </authorList>
    </citation>
    <scope>NUCLEOTIDE SEQUENCE</scope>
    <source>
        <strain evidence="3">JCM 4637</strain>
    </source>
</reference>
<dbReference type="EMBL" id="BMVC01000013">
    <property type="protein sequence ID" value="GHD07599.1"/>
    <property type="molecule type" value="Genomic_DNA"/>
</dbReference>
<dbReference type="InterPro" id="IPR050491">
    <property type="entry name" value="AmpC-like"/>
</dbReference>
<dbReference type="GO" id="GO:0016787">
    <property type="term" value="F:hydrolase activity"/>
    <property type="evidence" value="ECO:0007669"/>
    <property type="project" value="UniProtKB-KW"/>
</dbReference>
<comment type="caution">
    <text evidence="3">The sequence shown here is derived from an EMBL/GenBank/DDBJ whole genome shotgun (WGS) entry which is preliminary data.</text>
</comment>
<evidence type="ECO:0000313" key="3">
    <source>
        <dbReference type="EMBL" id="GHD07599.1"/>
    </source>
</evidence>
<feature type="domain" description="Beta-lactamase-related" evidence="2">
    <location>
        <begin position="46"/>
        <end position="373"/>
    </location>
</feature>
<feature type="region of interest" description="Disordered" evidence="1">
    <location>
        <begin position="1"/>
        <end position="31"/>
    </location>
</feature>
<sequence>MPDHSPTPTITPGRRHHAAAPGTKETTAMNSTAAATVPAQTRPELQQALEAMVEAGFTGVQLRVRDERGAWSGTAGLAERGGSQPPPLDSPVRIGSNTKTFAATVLLQLVGEGKVGLDTPAADYLPEFGLDPRITVRMLLQHTSGLFNHTGEIYDDGSKVYGVPWSGQEWVENRFKAYTPEELVRYSLERPVRFEPGADWSYANTNYVLVRLIVEKVTGRTLAEETATRILEPLGLTGTAVPSADRPLTDLPEPHPHAYHRYPDADGQERIVDVTRQNPAWVSTGGDMVSTTRDLETFISALVGGELLPAPLLAEMYETHAKVPYGLGVFVQPTGDGGTVITHNGGISGHGALMYAAPDGSRTLTAAFNYVDDPELSLAPAFQKATVMLVDLVFGGGGAGSAE</sequence>
<evidence type="ECO:0000259" key="2">
    <source>
        <dbReference type="Pfam" id="PF00144"/>
    </source>
</evidence>
<dbReference type="Proteomes" id="UP000638353">
    <property type="component" value="Unassembled WGS sequence"/>
</dbReference>
<accession>A0A918X357</accession>
<name>A0A918X357_9ACTN</name>
<dbReference type="PANTHER" id="PTHR46825">
    <property type="entry name" value="D-ALANYL-D-ALANINE-CARBOXYPEPTIDASE/ENDOPEPTIDASE AMPH"/>
    <property type="match status" value="1"/>
</dbReference>
<evidence type="ECO:0000256" key="1">
    <source>
        <dbReference type="SAM" id="MobiDB-lite"/>
    </source>
</evidence>
<proteinExistence type="predicted"/>
<organism evidence="3 4">
    <name type="scientific">Streptomyces finlayi</name>
    <dbReference type="NCBI Taxonomy" id="67296"/>
    <lineage>
        <taxon>Bacteria</taxon>
        <taxon>Bacillati</taxon>
        <taxon>Actinomycetota</taxon>
        <taxon>Actinomycetes</taxon>
        <taxon>Kitasatosporales</taxon>
        <taxon>Streptomycetaceae</taxon>
        <taxon>Streptomyces</taxon>
    </lineage>
</organism>
<reference evidence="3" key="2">
    <citation type="submission" date="2020-09" db="EMBL/GenBank/DDBJ databases">
        <authorList>
            <person name="Sun Q."/>
            <person name="Ohkuma M."/>
        </authorList>
    </citation>
    <scope>NUCLEOTIDE SEQUENCE</scope>
    <source>
        <strain evidence="3">JCM 4637</strain>
    </source>
</reference>
<gene>
    <name evidence="3" type="ORF">GCM10010334_60310</name>
</gene>
<dbReference type="PANTHER" id="PTHR46825:SF7">
    <property type="entry name" value="D-ALANYL-D-ALANINE CARBOXYPEPTIDASE"/>
    <property type="match status" value="1"/>
</dbReference>
<dbReference type="AlphaFoldDB" id="A0A918X357"/>
<evidence type="ECO:0000313" key="4">
    <source>
        <dbReference type="Proteomes" id="UP000638353"/>
    </source>
</evidence>
<dbReference type="SUPFAM" id="SSF56601">
    <property type="entry name" value="beta-lactamase/transpeptidase-like"/>
    <property type="match status" value="1"/>
</dbReference>
<keyword evidence="3" id="KW-0378">Hydrolase</keyword>